<reference evidence="2 3" key="1">
    <citation type="submission" date="2016-03" db="EMBL/GenBank/DDBJ databases">
        <title>Whole genome sequencing of Grifola frondosa 9006-11.</title>
        <authorList>
            <person name="Min B."/>
            <person name="Park H."/>
            <person name="Kim J.-G."/>
            <person name="Cho H."/>
            <person name="Oh Y.-L."/>
            <person name="Kong W.-S."/>
            <person name="Choi I.-G."/>
        </authorList>
    </citation>
    <scope>NUCLEOTIDE SEQUENCE [LARGE SCALE GENOMIC DNA]</scope>
    <source>
        <strain evidence="2 3">9006-11</strain>
    </source>
</reference>
<evidence type="ECO:0000313" key="3">
    <source>
        <dbReference type="Proteomes" id="UP000092993"/>
    </source>
</evidence>
<feature type="transmembrane region" description="Helical" evidence="1">
    <location>
        <begin position="58"/>
        <end position="80"/>
    </location>
</feature>
<evidence type="ECO:0000313" key="2">
    <source>
        <dbReference type="EMBL" id="OBZ77820.1"/>
    </source>
</evidence>
<keyword evidence="1" id="KW-0472">Membrane</keyword>
<keyword evidence="3" id="KW-1185">Reference proteome</keyword>
<dbReference type="OrthoDB" id="3349377at2759"/>
<gene>
    <name evidence="2" type="ORF">A0H81_02038</name>
</gene>
<dbReference type="Proteomes" id="UP000092993">
    <property type="component" value="Unassembled WGS sequence"/>
</dbReference>
<keyword evidence="1" id="KW-0812">Transmembrane</keyword>
<feature type="transmembrane region" description="Helical" evidence="1">
    <location>
        <begin position="28"/>
        <end position="46"/>
    </location>
</feature>
<protein>
    <submittedName>
        <fullName evidence="2">Uncharacterized protein</fullName>
    </submittedName>
</protein>
<accession>A0A1C7MLS7</accession>
<feature type="transmembrane region" description="Helical" evidence="1">
    <location>
        <begin position="100"/>
        <end position="121"/>
    </location>
</feature>
<dbReference type="AlphaFoldDB" id="A0A1C7MLS7"/>
<evidence type="ECO:0000256" key="1">
    <source>
        <dbReference type="SAM" id="Phobius"/>
    </source>
</evidence>
<proteinExistence type="predicted"/>
<name>A0A1C7MLS7_GRIFR</name>
<keyword evidence="1" id="KW-1133">Transmembrane helix</keyword>
<organism evidence="2 3">
    <name type="scientific">Grifola frondosa</name>
    <name type="common">Maitake</name>
    <name type="synonym">Polyporus frondosus</name>
    <dbReference type="NCBI Taxonomy" id="5627"/>
    <lineage>
        <taxon>Eukaryota</taxon>
        <taxon>Fungi</taxon>
        <taxon>Dikarya</taxon>
        <taxon>Basidiomycota</taxon>
        <taxon>Agaricomycotina</taxon>
        <taxon>Agaricomycetes</taxon>
        <taxon>Polyporales</taxon>
        <taxon>Grifolaceae</taxon>
        <taxon>Grifola</taxon>
    </lineage>
</organism>
<dbReference type="EMBL" id="LUGG01000002">
    <property type="protein sequence ID" value="OBZ77820.1"/>
    <property type="molecule type" value="Genomic_DNA"/>
</dbReference>
<sequence>MHCTFLYSRAVSNENSYTGCSCLNWYRWQGWTGVVFFVVAEMILQLRLYALYCLNKRILVFMTVVCVAAAASSAAVMGFALSNATVTTSHIFPQKSFCVIFGMSDYFFAFWIPMIISEILSANSGNIDSRRDALLHLHVDRVCVEAIVFAVGQTNEVEIPITVASTISCVLTNRMCLNVRGMLQDESMAPYPVPLDSPGFEEELYSPVVYTVDGSALSAREMYELRSLRANRVSPVCFEHAGTMKPFFGGFSRRSGV</sequence>
<comment type="caution">
    <text evidence="2">The sequence shown here is derived from an EMBL/GenBank/DDBJ whole genome shotgun (WGS) entry which is preliminary data.</text>
</comment>